<dbReference type="CDD" id="cd17933">
    <property type="entry name" value="DEXSc_RecD-like"/>
    <property type="match status" value="1"/>
</dbReference>
<evidence type="ECO:0000313" key="7">
    <source>
        <dbReference type="Proteomes" id="UP001314229"/>
    </source>
</evidence>
<feature type="compositionally biased region" description="Low complexity" evidence="3">
    <location>
        <begin position="438"/>
        <end position="451"/>
    </location>
</feature>
<dbReference type="Pfam" id="PF13604">
    <property type="entry name" value="AAA_30"/>
    <property type="match status" value="1"/>
</dbReference>
<dbReference type="Pfam" id="PF25894">
    <property type="entry name" value="WHD_HELB"/>
    <property type="match status" value="1"/>
</dbReference>
<evidence type="ECO:0000259" key="5">
    <source>
        <dbReference type="Pfam" id="PF25894"/>
    </source>
</evidence>
<evidence type="ECO:0000256" key="3">
    <source>
        <dbReference type="SAM" id="MobiDB-lite"/>
    </source>
</evidence>
<dbReference type="CDD" id="cd18809">
    <property type="entry name" value="SF1_C_RecD"/>
    <property type="match status" value="1"/>
</dbReference>
<dbReference type="AlphaFoldDB" id="A0AAV1NHD1"/>
<keyword evidence="7" id="KW-1185">Reference proteome</keyword>
<evidence type="ECO:0000313" key="6">
    <source>
        <dbReference type="EMBL" id="CAK6958971.1"/>
    </source>
</evidence>
<feature type="compositionally biased region" description="Polar residues" evidence="3">
    <location>
        <begin position="1030"/>
        <end position="1049"/>
    </location>
</feature>
<protein>
    <submittedName>
        <fullName evidence="6">DNA helicase B-like</fullName>
    </submittedName>
</protein>
<dbReference type="InterPro" id="IPR058839">
    <property type="entry name" value="WHD_HELB"/>
</dbReference>
<dbReference type="Proteomes" id="UP001314229">
    <property type="component" value="Unassembled WGS sequence"/>
</dbReference>
<dbReference type="InterPro" id="IPR027417">
    <property type="entry name" value="P-loop_NTPase"/>
</dbReference>
<evidence type="ECO:0000259" key="4">
    <source>
        <dbReference type="Pfam" id="PF13538"/>
    </source>
</evidence>
<dbReference type="GO" id="GO:2000042">
    <property type="term" value="P:negative regulation of double-strand break repair via homologous recombination"/>
    <property type="evidence" value="ECO:0007669"/>
    <property type="project" value="TreeGrafter"/>
</dbReference>
<keyword evidence="1" id="KW-0547">Nucleotide-binding</keyword>
<feature type="compositionally biased region" description="Polar residues" evidence="3">
    <location>
        <begin position="413"/>
        <end position="424"/>
    </location>
</feature>
<sequence>MASNMFVTNKQKKTDLMKLKGYILPENKTSRDETEESDEENEAEQQPEFLDLTEINNVASGGHSFHSSVPLHKVDFQDFRTKKVYCVEGRFALRSPWWEVNCCVRVHRDKRVMKGYPSYKLRSDLDRQEWIPILSLFLNACEVQPEFISQFFKWLPPNRNVTFYNLEEVVEEFSEGNEAQAQNITSRLSCSVAGMQVHAACLYPGVMKYIQTLLPSQFIELLGQGKQKRTLPATQAAPTAQQHDDNREEEVDTSLLAKLELIIADDVWKLGFKELVYRELKLVRCEASLEAFKECNLLQTIPPLQHDALLVYDHLKKTCRKTGSTYMDKDALCQHLRNTARRSDEQAWSAIHFLREQDIVVLVKGKIALMDFHLYETGIAECLSSLVDHGPWNIPVNATEVLHTAAEDRQQKKMQTSENATTSSVEDRPSVVQPTNISSKSSESSEQQAEANPDISPIKLDPDHVRAVEMICTNPVTIISGKAGCGKTTVVSSLFKAAVPQISCEQQKIHEAYEDYKNDTGMSFESEDPEERPDIKSKEEILLTAPTGRAASLLKKKTCFPAYTLHQVLYSFMRRQKDEQGDDKQWRFKDVRIFVVDEGSMVCVQLFHTVLKLLVTHAQLRKVIILGDVRQLPSIQPGNILHDLYNSLKPVQWAIEMRTNHRTESQLIVDNAGLIADMGMRHKYGPLKFDAIVDLDGSHNTLSADKKFVLILLPKEEADDELQTAVKFLINTAPGLNDHSTSQFIAFKRNDVALINELCCTHYNKHTTKNHKHKLQFQPGDKVCCTKNGYITDAEDMKRLNQSDMVSNTQSSQKETEKMSHRLCNGEIFFIREDKTEVDNHRRSKRYLTLDDGDGRQLTVEYRELQRECRLQHAWARTIHTFQGSENETIVYVVGDSMAQTWKHIYTAITRGQTRVYVVARESVMESAIQRRETSRNTRLASLVKNQLVQPLMQLNTPQGIPSGCSPQKSTPLHTQAPNRPSSSDGQFTPPWPKRTDDRVKGDTAPSGLVNNNVCSSSPRSRSSDLSGVEQLNSTVTSQGNKRTLTAESQEVPCKQPRVTESTE</sequence>
<dbReference type="InterPro" id="IPR050534">
    <property type="entry name" value="Coronavir_polyprotein_1ab"/>
</dbReference>
<feature type="region of interest" description="Disordered" evidence="3">
    <location>
        <begin position="408"/>
        <end position="459"/>
    </location>
</feature>
<feature type="region of interest" description="Disordered" evidence="3">
    <location>
        <begin position="20"/>
        <end position="47"/>
    </location>
</feature>
<feature type="compositionally biased region" description="Polar residues" evidence="3">
    <location>
        <begin position="955"/>
        <end position="987"/>
    </location>
</feature>
<dbReference type="Pfam" id="PF13538">
    <property type="entry name" value="UvrD_C_2"/>
    <property type="match status" value="1"/>
</dbReference>
<keyword evidence="6" id="KW-0378">Hydrolase</keyword>
<keyword evidence="2" id="KW-0067">ATP-binding</keyword>
<gene>
    <name evidence="6" type="ORF">FSCOSCO3_A021958</name>
</gene>
<dbReference type="GO" id="GO:0005524">
    <property type="term" value="F:ATP binding"/>
    <property type="evidence" value="ECO:0007669"/>
    <property type="project" value="UniProtKB-KW"/>
</dbReference>
<feature type="compositionally biased region" description="Acidic residues" evidence="3">
    <location>
        <begin position="33"/>
        <end position="45"/>
    </location>
</feature>
<dbReference type="GO" id="GO:0017116">
    <property type="term" value="F:single-stranded DNA helicase activity"/>
    <property type="evidence" value="ECO:0007669"/>
    <property type="project" value="TreeGrafter"/>
</dbReference>
<dbReference type="EMBL" id="CAWUFR010000037">
    <property type="protein sequence ID" value="CAK6958971.1"/>
    <property type="molecule type" value="Genomic_DNA"/>
</dbReference>
<organism evidence="6 7">
    <name type="scientific">Scomber scombrus</name>
    <name type="common">Atlantic mackerel</name>
    <name type="synonym">Scomber vernalis</name>
    <dbReference type="NCBI Taxonomy" id="13677"/>
    <lineage>
        <taxon>Eukaryota</taxon>
        <taxon>Metazoa</taxon>
        <taxon>Chordata</taxon>
        <taxon>Craniata</taxon>
        <taxon>Vertebrata</taxon>
        <taxon>Euteleostomi</taxon>
        <taxon>Actinopterygii</taxon>
        <taxon>Neopterygii</taxon>
        <taxon>Teleostei</taxon>
        <taxon>Neoteleostei</taxon>
        <taxon>Acanthomorphata</taxon>
        <taxon>Pelagiaria</taxon>
        <taxon>Scombriformes</taxon>
        <taxon>Scombridae</taxon>
        <taxon>Scomber</taxon>
    </lineage>
</organism>
<proteinExistence type="predicted"/>
<dbReference type="Gene3D" id="2.30.30.940">
    <property type="match status" value="1"/>
</dbReference>
<comment type="caution">
    <text evidence="6">The sequence shown here is derived from an EMBL/GenBank/DDBJ whole genome shotgun (WGS) entry which is preliminary data.</text>
</comment>
<dbReference type="InterPro" id="IPR027785">
    <property type="entry name" value="UvrD-like_helicase_C"/>
</dbReference>
<name>A0AAV1NHD1_SCOSC</name>
<evidence type="ECO:0000256" key="1">
    <source>
        <dbReference type="ARBA" id="ARBA00022741"/>
    </source>
</evidence>
<dbReference type="SUPFAM" id="SSF52540">
    <property type="entry name" value="P-loop containing nucleoside triphosphate hydrolases"/>
    <property type="match status" value="2"/>
</dbReference>
<dbReference type="PANTHER" id="PTHR43788:SF6">
    <property type="entry name" value="DNA HELICASE B"/>
    <property type="match status" value="1"/>
</dbReference>
<feature type="domain" description="UvrD-like helicase C-terminal" evidence="4">
    <location>
        <begin position="873"/>
        <end position="919"/>
    </location>
</feature>
<feature type="region of interest" description="Disordered" evidence="3">
    <location>
        <begin position="955"/>
        <end position="1064"/>
    </location>
</feature>
<accession>A0AAV1NHD1</accession>
<feature type="domain" description="DNA helicase B winged helix" evidence="5">
    <location>
        <begin position="259"/>
        <end position="369"/>
    </location>
</feature>
<reference evidence="6 7" key="1">
    <citation type="submission" date="2024-01" db="EMBL/GenBank/DDBJ databases">
        <authorList>
            <person name="Alioto T."/>
            <person name="Alioto T."/>
            <person name="Gomez Garrido J."/>
        </authorList>
    </citation>
    <scope>NUCLEOTIDE SEQUENCE [LARGE SCALE GENOMIC DNA]</scope>
</reference>
<dbReference type="Gene3D" id="3.40.50.300">
    <property type="entry name" value="P-loop containing nucleotide triphosphate hydrolases"/>
    <property type="match status" value="2"/>
</dbReference>
<keyword evidence="6" id="KW-0347">Helicase</keyword>
<evidence type="ECO:0000256" key="2">
    <source>
        <dbReference type="ARBA" id="ARBA00022840"/>
    </source>
</evidence>
<dbReference type="PANTHER" id="PTHR43788">
    <property type="entry name" value="DNA2/NAM7 HELICASE FAMILY MEMBER"/>
    <property type="match status" value="1"/>
</dbReference>